<evidence type="ECO:0000313" key="4">
    <source>
        <dbReference type="Proteomes" id="UP000076577"/>
    </source>
</evidence>
<dbReference type="AlphaFoldDB" id="A0A165YXP1"/>
<protein>
    <submittedName>
        <fullName evidence="3">Bacterial SH3 domain protein</fullName>
    </submittedName>
</protein>
<evidence type="ECO:0000256" key="1">
    <source>
        <dbReference type="SAM" id="SignalP"/>
    </source>
</evidence>
<dbReference type="RefSeq" id="WP_074881909.1">
    <property type="nucleotide sequence ID" value="NZ_FOFM01000002.1"/>
</dbReference>
<name>A0A165YXP1_9HYPH</name>
<accession>A0A165YXP1</accession>
<dbReference type="STRING" id="989403.SAMN05421798_102628"/>
<gene>
    <name evidence="3" type="ORF">PsAD2_02079</name>
</gene>
<feature type="chain" id="PRO_5007869622" evidence="1">
    <location>
        <begin position="20"/>
        <end position="115"/>
    </location>
</feature>
<organism evidence="3 4">
    <name type="scientific">Pseudovibrio axinellae</name>
    <dbReference type="NCBI Taxonomy" id="989403"/>
    <lineage>
        <taxon>Bacteria</taxon>
        <taxon>Pseudomonadati</taxon>
        <taxon>Pseudomonadota</taxon>
        <taxon>Alphaproteobacteria</taxon>
        <taxon>Hyphomicrobiales</taxon>
        <taxon>Stappiaceae</taxon>
        <taxon>Pseudovibrio</taxon>
    </lineage>
</organism>
<evidence type="ECO:0000313" key="3">
    <source>
        <dbReference type="EMBL" id="KZL19327.1"/>
    </source>
</evidence>
<keyword evidence="1" id="KW-0732">Signal</keyword>
<dbReference type="EMBL" id="LMCB01000015">
    <property type="protein sequence ID" value="KZL19327.1"/>
    <property type="molecule type" value="Genomic_DNA"/>
</dbReference>
<reference evidence="3 4" key="1">
    <citation type="journal article" date="2016" name="Front. Microbiol.">
        <title>Comparative Genomic Analysis Reveals a Diverse Repertoire of Genes Involved in Prokaryote-Eukaryote Interactions within the Pseudovibrio Genus.</title>
        <authorList>
            <person name="Romano S."/>
            <person name="Fernandez-Guerra A."/>
            <person name="Reen F.J."/>
            <person name="Glockner F.O."/>
            <person name="Crowley S.P."/>
            <person name="O'Sullivan O."/>
            <person name="Cotter P.D."/>
            <person name="Adams C."/>
            <person name="Dobson A.D."/>
            <person name="O'Gara F."/>
        </authorList>
    </citation>
    <scope>NUCLEOTIDE SEQUENCE [LARGE SCALE GENOMIC DNA]</scope>
    <source>
        <strain evidence="3 4">Ad2</strain>
    </source>
</reference>
<feature type="domain" description="SH3b" evidence="2">
    <location>
        <begin position="31"/>
        <end position="96"/>
    </location>
</feature>
<dbReference type="OrthoDB" id="8451772at2"/>
<dbReference type="PROSITE" id="PS51781">
    <property type="entry name" value="SH3B"/>
    <property type="match status" value="1"/>
</dbReference>
<dbReference type="Gene3D" id="2.30.30.40">
    <property type="entry name" value="SH3 Domains"/>
    <property type="match status" value="1"/>
</dbReference>
<evidence type="ECO:0000259" key="2">
    <source>
        <dbReference type="PROSITE" id="PS51781"/>
    </source>
</evidence>
<keyword evidence="4" id="KW-1185">Reference proteome</keyword>
<dbReference type="InterPro" id="IPR003646">
    <property type="entry name" value="SH3-like_bac-type"/>
</dbReference>
<sequence>MPKLTNLMCALILAGSFVALPVTSQALVRTLTSANTTSDYWLNLRQGPSTGYNVVRVLRPGSTVMVKSCQSDWRWCAVSYHGVDGYVNARYIHRNGVHLSTGQHYNVIPVSYYTN</sequence>
<dbReference type="Pfam" id="PF08239">
    <property type="entry name" value="SH3_3"/>
    <property type="match status" value="1"/>
</dbReference>
<comment type="caution">
    <text evidence="3">The sequence shown here is derived from an EMBL/GenBank/DDBJ whole genome shotgun (WGS) entry which is preliminary data.</text>
</comment>
<proteinExistence type="predicted"/>
<dbReference type="PATRIC" id="fig|989403.3.peg.2222"/>
<feature type="signal peptide" evidence="1">
    <location>
        <begin position="1"/>
        <end position="19"/>
    </location>
</feature>
<dbReference type="Proteomes" id="UP000076577">
    <property type="component" value="Unassembled WGS sequence"/>
</dbReference>